<gene>
    <name evidence="2" type="primary">35</name>
    <name evidence="2" type="ORF">SEA_MOOMOO_35</name>
</gene>
<organism evidence="2 3">
    <name type="scientific">Mycobacterium phage MooMoo</name>
    <dbReference type="NCBI Taxonomy" id="2108127"/>
    <lineage>
        <taxon>Viruses</taxon>
        <taxon>Duplodnaviria</taxon>
        <taxon>Heunggongvirae</taxon>
        <taxon>Uroviricota</taxon>
        <taxon>Caudoviricetes</taxon>
        <taxon>Gracegardnervirinae</taxon>
        <taxon>Moomoovirus</taxon>
        <taxon>Moomoovirus moomoo</taxon>
    </lineage>
</organism>
<feature type="region of interest" description="Disordered" evidence="1">
    <location>
        <begin position="50"/>
        <end position="69"/>
    </location>
</feature>
<protein>
    <submittedName>
        <fullName evidence="2">Uncharacterized protein</fullName>
    </submittedName>
</protein>
<evidence type="ECO:0000313" key="3">
    <source>
        <dbReference type="Proteomes" id="UP000241634"/>
    </source>
</evidence>
<dbReference type="RefSeq" id="YP_009963636.1">
    <property type="nucleotide sequence ID" value="NC_051721.1"/>
</dbReference>
<dbReference type="KEGG" id="vg:60335221"/>
<evidence type="ECO:0000256" key="1">
    <source>
        <dbReference type="SAM" id="MobiDB-lite"/>
    </source>
</evidence>
<keyword evidence="3" id="KW-1185">Reference proteome</keyword>
<sequence>MNDPEYAPIAGDSRVLYHCLDCGSLVVNMARHSQWHRKVEDHGHSYAAAYGPGGEWDTTTGPVPAKQLT</sequence>
<dbReference type="EMBL" id="MH001449">
    <property type="protein sequence ID" value="AVO21641.1"/>
    <property type="molecule type" value="Genomic_DNA"/>
</dbReference>
<dbReference type="Proteomes" id="UP000241634">
    <property type="component" value="Segment"/>
</dbReference>
<dbReference type="GeneID" id="60335221"/>
<reference evidence="3" key="1">
    <citation type="submission" date="2018-02" db="EMBL/GenBank/DDBJ databases">
        <authorList>
            <person name="Cohen D.B."/>
            <person name="Kent A.D."/>
        </authorList>
    </citation>
    <scope>NUCLEOTIDE SEQUENCE [LARGE SCALE GENOMIC DNA]</scope>
</reference>
<evidence type="ECO:0000313" key="2">
    <source>
        <dbReference type="EMBL" id="AVO21641.1"/>
    </source>
</evidence>
<proteinExistence type="predicted"/>
<name>A0A2P1JR86_9CAUD</name>
<accession>A0A2P1JR86</accession>